<dbReference type="InterPro" id="IPR036047">
    <property type="entry name" value="F-box-like_dom_sf"/>
</dbReference>
<dbReference type="Gene3D" id="1.20.1280.50">
    <property type="match status" value="1"/>
</dbReference>
<evidence type="ECO:0000259" key="1">
    <source>
        <dbReference type="PROSITE" id="PS50181"/>
    </source>
</evidence>
<dbReference type="PROSITE" id="PS50181">
    <property type="entry name" value="FBOX"/>
    <property type="match status" value="1"/>
</dbReference>
<evidence type="ECO:0000313" key="3">
    <source>
        <dbReference type="Proteomes" id="UP001633002"/>
    </source>
</evidence>
<gene>
    <name evidence="2" type="ORF">R1sor_026599</name>
</gene>
<dbReference type="SUPFAM" id="SSF81383">
    <property type="entry name" value="F-box domain"/>
    <property type="match status" value="1"/>
</dbReference>
<evidence type="ECO:0000313" key="2">
    <source>
        <dbReference type="EMBL" id="KAL3676651.1"/>
    </source>
</evidence>
<comment type="caution">
    <text evidence="2">The sequence shown here is derived from an EMBL/GenBank/DDBJ whole genome shotgun (WGS) entry which is preliminary data.</text>
</comment>
<name>A0ABD3GDJ0_9MARC</name>
<proteinExistence type="predicted"/>
<dbReference type="InterPro" id="IPR050796">
    <property type="entry name" value="SCF_F-box_component"/>
</dbReference>
<dbReference type="Proteomes" id="UP001633002">
    <property type="component" value="Unassembled WGS sequence"/>
</dbReference>
<accession>A0ABD3GDJ0</accession>
<protein>
    <recommendedName>
        <fullName evidence="1">F-box domain-containing protein</fullName>
    </recommendedName>
</protein>
<organism evidence="2 3">
    <name type="scientific">Riccia sorocarpa</name>
    <dbReference type="NCBI Taxonomy" id="122646"/>
    <lineage>
        <taxon>Eukaryota</taxon>
        <taxon>Viridiplantae</taxon>
        <taxon>Streptophyta</taxon>
        <taxon>Embryophyta</taxon>
        <taxon>Marchantiophyta</taxon>
        <taxon>Marchantiopsida</taxon>
        <taxon>Marchantiidae</taxon>
        <taxon>Marchantiales</taxon>
        <taxon>Ricciaceae</taxon>
        <taxon>Riccia</taxon>
    </lineage>
</organism>
<dbReference type="InterPro" id="IPR015915">
    <property type="entry name" value="Kelch-typ_b-propeller"/>
</dbReference>
<dbReference type="SMART" id="SM00256">
    <property type="entry name" value="FBOX"/>
    <property type="match status" value="1"/>
</dbReference>
<sequence>MSGMDQKKRMELAYFGLQDFSAGSVIHRTKVLLDSGLWHRLPFDLLVKVLSKLPVSTLMRFCLVCKGWRGLIRSAEFAHQCHSVKPVAFFHHKAGWFYEMGERSPYLAFPNTKSNAWEKHMLEFTAEPVDLVAGDQGLMSFRSREMHNILYMYNPLTRQWRKLTVPGKTQVCVDLLRATRILVGLIVNQVTGNYKLVVGFVRIQINVDEEFGGTYIYDSLSSAWTRTGDCPDLPVFMLDYRGIMVDRFLAKWAPGICIHCGDNLYWAVEEVSQKPKWEDFFRILLKYDLKSGKWTVDEPILPYAPHVNSSDIPHCLPQSIPYVRRVQDPDMQSEIKVPQWNVHLAAHDGTMFVTLFDSLINIEAFSGQFSVLIPEVKVIDAELVLMISKLPDVPEAYLPTKAIALNEMWYVAFEYEGVCCDERSWNHLYIFAYDTKRQVSRWLPALIPDSSCGGVCRRYYPPYGLHHGLNAFEATFRAFV</sequence>
<dbReference type="CDD" id="cd22157">
    <property type="entry name" value="F-box_AtFBW1-like"/>
    <property type="match status" value="1"/>
</dbReference>
<keyword evidence="3" id="KW-1185">Reference proteome</keyword>
<dbReference type="Pfam" id="PF00646">
    <property type="entry name" value="F-box"/>
    <property type="match status" value="1"/>
</dbReference>
<dbReference type="AlphaFoldDB" id="A0ABD3GDJ0"/>
<dbReference type="EMBL" id="JBJQOH010000008">
    <property type="protein sequence ID" value="KAL3676651.1"/>
    <property type="molecule type" value="Genomic_DNA"/>
</dbReference>
<reference evidence="2 3" key="1">
    <citation type="submission" date="2024-09" db="EMBL/GenBank/DDBJ databases">
        <title>Chromosome-scale assembly of Riccia sorocarpa.</title>
        <authorList>
            <person name="Paukszto L."/>
        </authorList>
    </citation>
    <scope>NUCLEOTIDE SEQUENCE [LARGE SCALE GENOMIC DNA]</scope>
    <source>
        <strain evidence="2">LP-2024</strain>
        <tissue evidence="2">Aerial parts of the thallus</tissue>
    </source>
</reference>
<dbReference type="InterPro" id="IPR001810">
    <property type="entry name" value="F-box_dom"/>
</dbReference>
<dbReference type="PANTHER" id="PTHR31672">
    <property type="entry name" value="BNACNNG10540D PROTEIN"/>
    <property type="match status" value="1"/>
</dbReference>
<feature type="domain" description="F-box" evidence="1">
    <location>
        <begin position="35"/>
        <end position="81"/>
    </location>
</feature>
<dbReference type="PANTHER" id="PTHR31672:SF2">
    <property type="entry name" value="F-BOX DOMAIN-CONTAINING PROTEIN"/>
    <property type="match status" value="1"/>
</dbReference>
<dbReference type="SUPFAM" id="SSF117281">
    <property type="entry name" value="Kelch motif"/>
    <property type="match status" value="1"/>
</dbReference>